<dbReference type="InterPro" id="IPR053137">
    <property type="entry name" value="NLR-like"/>
</dbReference>
<proteinExistence type="predicted"/>
<evidence type="ECO:0000259" key="1">
    <source>
        <dbReference type="Pfam" id="PF01656"/>
    </source>
</evidence>
<dbReference type="PANTHER" id="PTHR46082:SF6">
    <property type="entry name" value="AAA+ ATPASE DOMAIN-CONTAINING PROTEIN-RELATED"/>
    <property type="match status" value="1"/>
</dbReference>
<name>A0ABV5TM11_9ACTN</name>
<organism evidence="2 3">
    <name type="scientific">Streptosporangium vulgare</name>
    <dbReference type="NCBI Taxonomy" id="46190"/>
    <lineage>
        <taxon>Bacteria</taxon>
        <taxon>Bacillati</taxon>
        <taxon>Actinomycetota</taxon>
        <taxon>Actinomycetes</taxon>
        <taxon>Streptosporangiales</taxon>
        <taxon>Streptosporangiaceae</taxon>
        <taxon>Streptosporangium</taxon>
    </lineage>
</organism>
<evidence type="ECO:0000313" key="2">
    <source>
        <dbReference type="EMBL" id="MFB9680165.1"/>
    </source>
</evidence>
<dbReference type="Proteomes" id="UP001589610">
    <property type="component" value="Unassembled WGS sequence"/>
</dbReference>
<comment type="caution">
    <text evidence="2">The sequence shown here is derived from an EMBL/GenBank/DDBJ whole genome shotgun (WGS) entry which is preliminary data.</text>
</comment>
<dbReference type="InterPro" id="IPR027417">
    <property type="entry name" value="P-loop_NTPase"/>
</dbReference>
<sequence>MHVLAGLGGSGKTTIALELVRMLSDGEKRVWWVDASNQAQLMSAMMQIAQDDLGVPNGSIMEALAGKRNAADLFWEAIFEKSSPGSYMLILDNADNPDDLILSKGSRLGDGNSWVRGYVECFTLVTSRDRNEATWGSRAVVLPVGPLDSDAATTVLLDLAPNARDVSEAGSLAESLNRLPLALHLVGTHIGSPYSRYQSFADYRNALTVNFKEAIAAGDLNAVTDRETISRTWATSIDALTDRGVAHADLLMSIIAQFSPGKAVPLRMFQTGRMRRALGVESQDLIFTEISALGRVGLVDEADALGLPGLLVHPLVADTVRTQNRSWKKLIARPNRWRWLFISHWSVAVDLLWAYSQDINPRNPGDWPQWHLVASHLRALISNSAQIHQADVRGITKIAAKTVYALWAAGNYVEAEDVASMAGEIARKLPKEDLDLLRFEHYHAILLTHRGEFEKAESLLKRITSIRQCRLGEEHPETLGSLHSLAVIAWLRGDFAAATPLFEVVFLARRRVLGRENEETLRSQHSLAAAKRTIGEYQEAAALYQDVIDIRRRILGDEHPETLSVRHGYAMLIHENGQYDQAERQYREILEIQERRLGPKYPDTIKSRYDLAELYRAIGRIDEAKSLYESVIAARVEVLGLMHPDTILAKERMDQLESNL</sequence>
<dbReference type="InterPro" id="IPR011990">
    <property type="entry name" value="TPR-like_helical_dom_sf"/>
</dbReference>
<dbReference type="PRINTS" id="PR00364">
    <property type="entry name" value="DISEASERSIST"/>
</dbReference>
<dbReference type="InterPro" id="IPR002586">
    <property type="entry name" value="CobQ/CobB/MinD/ParA_Nub-bd_dom"/>
</dbReference>
<dbReference type="Gene3D" id="3.40.50.300">
    <property type="entry name" value="P-loop containing nucleotide triphosphate hydrolases"/>
    <property type="match status" value="1"/>
</dbReference>
<reference evidence="2 3" key="1">
    <citation type="submission" date="2024-09" db="EMBL/GenBank/DDBJ databases">
        <authorList>
            <person name="Sun Q."/>
            <person name="Mori K."/>
        </authorList>
    </citation>
    <scope>NUCLEOTIDE SEQUENCE [LARGE SCALE GENOMIC DNA]</scope>
    <source>
        <strain evidence="2 3">JCM 3028</strain>
    </source>
</reference>
<accession>A0ABV5TM11</accession>
<dbReference type="Gene3D" id="1.25.40.10">
    <property type="entry name" value="Tetratricopeptide repeat domain"/>
    <property type="match status" value="2"/>
</dbReference>
<protein>
    <submittedName>
        <fullName evidence="2">Tetratricopeptide repeat protein</fullName>
    </submittedName>
</protein>
<dbReference type="EMBL" id="JBHMBS010000021">
    <property type="protein sequence ID" value="MFB9680165.1"/>
    <property type="molecule type" value="Genomic_DNA"/>
</dbReference>
<feature type="domain" description="CobQ/CobB/MinD/ParA nucleotide binding" evidence="1">
    <location>
        <begin position="4"/>
        <end position="165"/>
    </location>
</feature>
<dbReference type="RefSeq" id="WP_344743422.1">
    <property type="nucleotide sequence ID" value="NZ_BAAAWW010000025.1"/>
</dbReference>
<dbReference type="SUPFAM" id="SSF48452">
    <property type="entry name" value="TPR-like"/>
    <property type="match status" value="2"/>
</dbReference>
<dbReference type="PANTHER" id="PTHR46082">
    <property type="entry name" value="ATP/GTP-BINDING PROTEIN-RELATED"/>
    <property type="match status" value="1"/>
</dbReference>
<evidence type="ECO:0000313" key="3">
    <source>
        <dbReference type="Proteomes" id="UP001589610"/>
    </source>
</evidence>
<dbReference type="Pfam" id="PF01656">
    <property type="entry name" value="CbiA"/>
    <property type="match status" value="1"/>
</dbReference>
<dbReference type="SUPFAM" id="SSF52540">
    <property type="entry name" value="P-loop containing nucleoside triphosphate hydrolases"/>
    <property type="match status" value="1"/>
</dbReference>
<gene>
    <name evidence="2" type="ORF">ACFFRH_32185</name>
</gene>
<keyword evidence="3" id="KW-1185">Reference proteome</keyword>
<dbReference type="Pfam" id="PF13424">
    <property type="entry name" value="TPR_12"/>
    <property type="match status" value="2"/>
</dbReference>